<dbReference type="PANTHER" id="PTHR19327">
    <property type="entry name" value="GOLGIN"/>
    <property type="match status" value="1"/>
</dbReference>
<protein>
    <submittedName>
        <fullName evidence="3">Uncharacterized protein</fullName>
    </submittedName>
</protein>
<feature type="coiled-coil region" evidence="1">
    <location>
        <begin position="1546"/>
        <end position="1618"/>
    </location>
</feature>
<dbReference type="PANTHER" id="PTHR19327:SF0">
    <property type="entry name" value="GOLGIN SUBFAMILY A MEMBER 4"/>
    <property type="match status" value="1"/>
</dbReference>
<feature type="region of interest" description="Disordered" evidence="2">
    <location>
        <begin position="610"/>
        <end position="663"/>
    </location>
</feature>
<feature type="region of interest" description="Disordered" evidence="2">
    <location>
        <begin position="1"/>
        <end position="59"/>
    </location>
</feature>
<feature type="compositionally biased region" description="Basic and acidic residues" evidence="2">
    <location>
        <begin position="1069"/>
        <end position="1078"/>
    </location>
</feature>
<sequence length="2058" mass="222492">MDASFSSASQDGPRVAPASRSGHHTATTGVALHPSLPPPQAAAVTSSSSPSGMCGATTEDFGRWDATTILEALLWMSGAESSGSRWKGQPLEVADTQVNRSCTPLESSTEALNISNQPEPPHSATVRPTTQEDRGSSQAPTTSELSLPAALQQSSCRTASSSSPPAPFEQEDATVSPHDRTPTQCRNTSAHAHRIERYNKGEVQSHTRAGTGPTAGVDSTGLVSSTFPSQSRTAASSTAPQEREAPPVAAVRRIPSTSRHAPAPASATAVSGPVSAPQSSAVSTEAGGALWQQAFAAHADKLLRETQQQVEELRRYQQKAAREAQRADALVAANRTLEMQLAEADAKRAEEHAAHEHAASALSQQILRLEETLGVMRRTKLEVQQQLKGAQAAAAEQEAVHQRELRGMRSAFESEVERMRTEQHLQAQQWRHEQQRLEEKLLEWESAGVTVFKQQRQLVERCAELERQHEADATALLHAVPTPAYKAEEERAAAVPRVDAATSTGMLDLPAAQAIPPDNDDSSYTRVHPDVLTQQQLREKTMLSELSIADARFQHERKQRRLAEERVAQLLEQNEQLREALSNAETSAVNNTERVPEAAMQTIAVALAAKPTDDTDNASHETCQPRVEHEPGTPQERPQERPQEHTKLQESATLVEWQRRQPRRETERWAAVRSAVSAVLHVAGLHDGQDTDKDAAAADTSNLCCLGEVLDDSSEASFNATLAALDKLASTLRSQQEAAAAEEAVPRRQPRLSTLEEALHVAQANNEAHIASLEATEAQLRESRQELASWQRGQNSRAARQGVQDAMLRAAEVQLKHIMGVVQRALREYAPHLYCSLSRLSSAGDDAGDDAVTAGSQVARKKSDRALKRRSWGLPASAESLDGDEGSEEHASMLPETANAVPLWASEGDASAGADFGDLPQDAFIVPEVACDGGKVDGSDATADSEGESRRRRPSTRTASLSLSSTATRITLKSTNAGSAASTSGMRRNMKMLEWGLLKLLTAWRNRQHTLVEARKALQRQLADETAKSAALREENREATIRHQQQLHLSRASAQRCAHQLEQVQEELNEAKQQHMRDSAQAQQKEAERERERDALRRRLRVSEEQLSRAEQALVEADVDHNSQHASQETLKRVLNDATAARDRLERRQADLCVHIEDLEARLLVAERTQTGLHTLITTSVAFIVRLLADHQQLQAHYQALRSLAWADAQALKVIERVLESFCLERDALATTPTGEKRLLWSTEAESGAPAGLAGAVGHSATSATPLRIAGIAVRAVIRLSRLLAARQRLQRNPNMRCSDGVYLARSAAPVESASLQPLLLALSSAFTSGAAAPVCHSAVASSHSSLLWRYIARPDSCVLPVVRLPAPLELAAVAHNEAAEEEAGAHAEGHTVRFDIGSAHEAEETHIGAHHNQQQQLVRLLTVAQIDMQASATRHLCAGVVDASSASARTTAELLQLAHVRHALSAMLVKASGQNGPSTAPSPSIRRVPGLRPLLPGRLAALLQSHLEQAATQCCERAELHTLVQRLVQQKEKLVSALKLRTSEHDAASAEIQSLTSQLQLYLAERVERTAVQERLVETRTSLLQERKLRRAAEERLAELQQARLQWLSDQEQYKREVYSLNMELANTSVGSVPPAGEAGCSLLSAHSGVAGPASATSALSIQVDHTTMSDAACRPAAPPLHVEAPADSVVDGSARHEEDRARGCHSQVCRTPACATQVDHQGNSENAYYYKLLRNSHARERDARPGQQHRGNRGARMDAHKRSGAHGDIPPLPTLQYRPRTNLPILQDLAENVSPDATRSAGATARADGRGFVQPPSSTGASMLNGQRTHQSPSCAAALSPTASSMATLTTTTPAPQPLLRLADTLELYVPGVARQHETSRRQNDDNFEERRLGATAEANPSTRKTIGGEGGGGVVRHVSVTATPSSFAAGAPAPELHMCTATPPPRSTTDTDTQEVGRRRLTHEQPQRSAAYSVEPSSTGAATYRSTAPTSFSVPPLPLSHPPSYGRRASASSDTRAEALTLSREEFALPGRPSEAGGVTDHVSGPLYFNARSAR</sequence>
<feature type="compositionally biased region" description="Polar residues" evidence="2">
    <location>
        <begin position="1"/>
        <end position="10"/>
    </location>
</feature>
<gene>
    <name evidence="3" type="ORF">LtaPh_0803600</name>
</gene>
<feature type="compositionally biased region" description="Polar residues" evidence="2">
    <location>
        <begin position="136"/>
        <end position="158"/>
    </location>
</feature>
<proteinExistence type="predicted"/>
<feature type="compositionally biased region" description="Polar residues" evidence="2">
    <location>
        <begin position="1817"/>
        <end position="1836"/>
    </location>
</feature>
<evidence type="ECO:0000256" key="1">
    <source>
        <dbReference type="SAM" id="Coils"/>
    </source>
</evidence>
<keyword evidence="1" id="KW-0175">Coiled coil</keyword>
<name>A0A640KEK0_LEITA</name>
<feature type="coiled-coil region" evidence="1">
    <location>
        <begin position="296"/>
        <end position="347"/>
    </location>
</feature>
<evidence type="ECO:0000256" key="2">
    <source>
        <dbReference type="SAM" id="MobiDB-lite"/>
    </source>
</evidence>
<accession>A0A640KEK0</accession>
<organism evidence="3 4">
    <name type="scientific">Leishmania tarentolae</name>
    <name type="common">Sauroleishmania tarentolae</name>
    <dbReference type="NCBI Taxonomy" id="5689"/>
    <lineage>
        <taxon>Eukaryota</taxon>
        <taxon>Discoba</taxon>
        <taxon>Euglenozoa</taxon>
        <taxon>Kinetoplastea</taxon>
        <taxon>Metakinetoplastina</taxon>
        <taxon>Trypanosomatida</taxon>
        <taxon>Trypanosomatidae</taxon>
        <taxon>Leishmaniinae</taxon>
        <taxon>Leishmania</taxon>
        <taxon>lizard Leishmania</taxon>
    </lineage>
</organism>
<feature type="compositionally biased region" description="Basic residues" evidence="2">
    <location>
        <begin position="859"/>
        <end position="871"/>
    </location>
</feature>
<dbReference type="OrthoDB" id="267333at2759"/>
<feature type="region of interest" description="Disordered" evidence="2">
    <location>
        <begin position="935"/>
        <end position="962"/>
    </location>
</feature>
<evidence type="ECO:0000313" key="3">
    <source>
        <dbReference type="EMBL" id="GET86167.1"/>
    </source>
</evidence>
<feature type="compositionally biased region" description="Basic and acidic residues" evidence="2">
    <location>
        <begin position="1085"/>
        <end position="1094"/>
    </location>
</feature>
<feature type="region of interest" description="Disordered" evidence="2">
    <location>
        <begin position="96"/>
        <end position="281"/>
    </location>
</feature>
<feature type="compositionally biased region" description="Polar residues" evidence="2">
    <location>
        <begin position="1970"/>
        <end position="1996"/>
    </location>
</feature>
<keyword evidence="4" id="KW-1185">Reference proteome</keyword>
<feature type="region of interest" description="Disordered" evidence="2">
    <location>
        <begin position="845"/>
        <end position="891"/>
    </location>
</feature>
<comment type="caution">
    <text evidence="3">The sequence shown here is derived from an EMBL/GenBank/DDBJ whole genome shotgun (WGS) entry which is preliminary data.</text>
</comment>
<feature type="compositionally biased region" description="Basic and acidic residues" evidence="2">
    <location>
        <begin position="626"/>
        <end position="648"/>
    </location>
</feature>
<feature type="region of interest" description="Disordered" evidence="2">
    <location>
        <begin position="1797"/>
        <end position="1841"/>
    </location>
</feature>
<feature type="region of interest" description="Disordered" evidence="2">
    <location>
        <begin position="1740"/>
        <end position="1779"/>
    </location>
</feature>
<feature type="region of interest" description="Disordered" evidence="2">
    <location>
        <begin position="1068"/>
        <end position="1094"/>
    </location>
</feature>
<feature type="region of interest" description="Disordered" evidence="2">
    <location>
        <begin position="1875"/>
        <end position="2058"/>
    </location>
</feature>
<dbReference type="EMBL" id="BLBS01000009">
    <property type="protein sequence ID" value="GET86167.1"/>
    <property type="molecule type" value="Genomic_DNA"/>
</dbReference>
<evidence type="ECO:0000313" key="4">
    <source>
        <dbReference type="Proteomes" id="UP000419144"/>
    </source>
</evidence>
<dbReference type="Proteomes" id="UP000419144">
    <property type="component" value="Unassembled WGS sequence"/>
</dbReference>
<feature type="compositionally biased region" description="Basic and acidic residues" evidence="2">
    <location>
        <begin position="1877"/>
        <end position="1895"/>
    </location>
</feature>
<feature type="compositionally biased region" description="Polar residues" evidence="2">
    <location>
        <begin position="96"/>
        <end position="117"/>
    </location>
</feature>
<feature type="coiled-coil region" evidence="1">
    <location>
        <begin position="553"/>
        <end position="594"/>
    </location>
</feature>
<feature type="compositionally biased region" description="Low complexity" evidence="2">
    <location>
        <begin position="845"/>
        <end position="856"/>
    </location>
</feature>
<feature type="compositionally biased region" description="Polar residues" evidence="2">
    <location>
        <begin position="221"/>
        <end position="240"/>
    </location>
</feature>
<reference evidence="3" key="1">
    <citation type="submission" date="2019-11" db="EMBL/GenBank/DDBJ databases">
        <title>Leishmania tarentolae CDS.</title>
        <authorList>
            <person name="Goto Y."/>
            <person name="Yamagishi J."/>
        </authorList>
    </citation>
    <scope>NUCLEOTIDE SEQUENCE [LARGE SCALE GENOMIC DNA]</scope>
    <source>
        <strain evidence="3">Parrot Tar II</strain>
    </source>
</reference>
<dbReference type="VEuPathDB" id="TriTrypDB:LtaPh_0803600"/>
<feature type="compositionally biased region" description="Basic and acidic residues" evidence="2">
    <location>
        <begin position="1958"/>
        <end position="1969"/>
    </location>
</feature>
<feature type="coiled-coil region" evidence="1">
    <location>
        <begin position="766"/>
        <end position="793"/>
    </location>
</feature>
<feature type="compositionally biased region" description="Basic and acidic residues" evidence="2">
    <location>
        <begin position="193"/>
        <end position="205"/>
    </location>
</feature>